<dbReference type="EMBL" id="KV426963">
    <property type="protein sequence ID" value="KZV78313.1"/>
    <property type="molecule type" value="Genomic_DNA"/>
</dbReference>
<accession>A0A166MR88</accession>
<evidence type="ECO:0000256" key="1">
    <source>
        <dbReference type="SAM" id="MobiDB-lite"/>
    </source>
</evidence>
<protein>
    <submittedName>
        <fullName evidence="2">Uncharacterized protein</fullName>
    </submittedName>
</protein>
<reference evidence="2 4" key="1">
    <citation type="journal article" date="2016" name="Mol. Biol. Evol.">
        <title>Comparative Genomics of Early-Diverging Mushroom-Forming Fungi Provides Insights into the Origins of Lignocellulose Decay Capabilities.</title>
        <authorList>
            <person name="Nagy L.G."/>
            <person name="Riley R."/>
            <person name="Tritt A."/>
            <person name="Adam C."/>
            <person name="Daum C."/>
            <person name="Floudas D."/>
            <person name="Sun H."/>
            <person name="Yadav J.S."/>
            <person name="Pangilinan J."/>
            <person name="Larsson K.H."/>
            <person name="Matsuura K."/>
            <person name="Barry K."/>
            <person name="Labutti K."/>
            <person name="Kuo R."/>
            <person name="Ohm R.A."/>
            <person name="Bhattacharya S.S."/>
            <person name="Shirouzu T."/>
            <person name="Yoshinaga Y."/>
            <person name="Martin F.M."/>
            <person name="Grigoriev I.V."/>
            <person name="Hibbett D.S."/>
        </authorList>
    </citation>
    <scope>NUCLEOTIDE SEQUENCE [LARGE SCALE GENOMIC DNA]</scope>
    <source>
        <strain evidence="2 4">HHB12029</strain>
    </source>
</reference>
<feature type="region of interest" description="Disordered" evidence="1">
    <location>
        <begin position="1"/>
        <end position="21"/>
    </location>
</feature>
<evidence type="ECO:0000313" key="4">
    <source>
        <dbReference type="Proteomes" id="UP000077266"/>
    </source>
</evidence>
<dbReference type="AlphaFoldDB" id="A0A166MR88"/>
<evidence type="ECO:0000313" key="3">
    <source>
        <dbReference type="EMBL" id="KZV82231.1"/>
    </source>
</evidence>
<dbReference type="EMBL" id="KV426337">
    <property type="protein sequence ID" value="KZV82231.1"/>
    <property type="molecule type" value="Genomic_DNA"/>
</dbReference>
<feature type="region of interest" description="Disordered" evidence="1">
    <location>
        <begin position="130"/>
        <end position="158"/>
    </location>
</feature>
<evidence type="ECO:0000313" key="2">
    <source>
        <dbReference type="EMBL" id="KZV78313.1"/>
    </source>
</evidence>
<name>A0A166MR88_EXIGL</name>
<proteinExistence type="predicted"/>
<dbReference type="Proteomes" id="UP000077266">
    <property type="component" value="Unassembled WGS sequence"/>
</dbReference>
<gene>
    <name evidence="3" type="ORF">EXIGLDRAFT_351272</name>
    <name evidence="2" type="ORF">EXIGLDRAFT_43751</name>
</gene>
<organism evidence="2 4">
    <name type="scientific">Exidia glandulosa HHB12029</name>
    <dbReference type="NCBI Taxonomy" id="1314781"/>
    <lineage>
        <taxon>Eukaryota</taxon>
        <taxon>Fungi</taxon>
        <taxon>Dikarya</taxon>
        <taxon>Basidiomycota</taxon>
        <taxon>Agaricomycotina</taxon>
        <taxon>Agaricomycetes</taxon>
        <taxon>Auriculariales</taxon>
        <taxon>Exidiaceae</taxon>
        <taxon>Exidia</taxon>
    </lineage>
</organism>
<sequence length="158" mass="17204">MRGRLRSFGHPSGSPRLRTEASANYSRTRPCLCKVGGRCRSRCERGSRPAVEELRGGRRGRSYVDCETQGGMKTASQTCQEGPVANVYDIRQLHPGNKNTQRAGVRYGYMCTVLQSETCESLGNVQVVAGRRPGQSRRAQGSRDGGDSDSGGYNASWA</sequence>
<keyword evidence="4" id="KW-1185">Reference proteome</keyword>